<dbReference type="AlphaFoldDB" id="Q6ZBE9"/>
<reference evidence="4" key="1">
    <citation type="journal article" date="2005" name="Nature">
        <title>The map-based sequence of the rice genome.</title>
        <authorList>
            <consortium name="International rice genome sequencing project (IRGSP)"/>
            <person name="Matsumoto T."/>
            <person name="Wu J."/>
            <person name="Kanamori H."/>
            <person name="Katayose Y."/>
            <person name="Fujisawa M."/>
            <person name="Namiki N."/>
            <person name="Mizuno H."/>
            <person name="Yamamoto K."/>
            <person name="Antonio B.A."/>
            <person name="Baba T."/>
            <person name="Sakata K."/>
            <person name="Nagamura Y."/>
            <person name="Aoki H."/>
            <person name="Arikawa K."/>
            <person name="Arita K."/>
            <person name="Bito T."/>
            <person name="Chiden Y."/>
            <person name="Fujitsuka N."/>
            <person name="Fukunaka R."/>
            <person name="Hamada M."/>
            <person name="Harada C."/>
            <person name="Hayashi A."/>
            <person name="Hijishita S."/>
            <person name="Honda M."/>
            <person name="Hosokawa S."/>
            <person name="Ichikawa Y."/>
            <person name="Idonuma A."/>
            <person name="Iijima M."/>
            <person name="Ikeda M."/>
            <person name="Ikeno M."/>
            <person name="Ito K."/>
            <person name="Ito S."/>
            <person name="Ito T."/>
            <person name="Ito Y."/>
            <person name="Ito Y."/>
            <person name="Iwabuchi A."/>
            <person name="Kamiya K."/>
            <person name="Karasawa W."/>
            <person name="Kurita K."/>
            <person name="Katagiri S."/>
            <person name="Kikuta A."/>
            <person name="Kobayashi H."/>
            <person name="Kobayashi N."/>
            <person name="Machita K."/>
            <person name="Maehara T."/>
            <person name="Masukawa M."/>
            <person name="Mizubayashi T."/>
            <person name="Mukai Y."/>
            <person name="Nagasaki H."/>
            <person name="Nagata Y."/>
            <person name="Naito S."/>
            <person name="Nakashima M."/>
            <person name="Nakama Y."/>
            <person name="Nakamichi Y."/>
            <person name="Nakamura M."/>
            <person name="Meguro A."/>
            <person name="Negishi M."/>
            <person name="Ohta I."/>
            <person name="Ohta T."/>
            <person name="Okamoto M."/>
            <person name="Ono N."/>
            <person name="Saji S."/>
            <person name="Sakaguchi M."/>
            <person name="Sakai K."/>
            <person name="Shibata M."/>
            <person name="Shimokawa T."/>
            <person name="Song J."/>
            <person name="Takazaki Y."/>
            <person name="Terasawa K."/>
            <person name="Tsugane M."/>
            <person name="Tsuji K."/>
            <person name="Ueda S."/>
            <person name="Waki K."/>
            <person name="Yamagata H."/>
            <person name="Yamamoto M."/>
            <person name="Yamamoto S."/>
            <person name="Yamane H."/>
            <person name="Yoshiki S."/>
            <person name="Yoshihara R."/>
            <person name="Yukawa K."/>
            <person name="Zhong H."/>
            <person name="Yano M."/>
            <person name="Yuan Q."/>
            <person name="Ouyang S."/>
            <person name="Liu J."/>
            <person name="Jones K.M."/>
            <person name="Gansberger K."/>
            <person name="Moffat K."/>
            <person name="Hill J."/>
            <person name="Bera J."/>
            <person name="Fadrosh D."/>
            <person name="Jin S."/>
            <person name="Johri S."/>
            <person name="Kim M."/>
            <person name="Overton L."/>
            <person name="Reardon M."/>
            <person name="Tsitrin T."/>
            <person name="Vuong H."/>
            <person name="Weaver B."/>
            <person name="Ciecko A."/>
            <person name="Tallon L."/>
            <person name="Jackson J."/>
            <person name="Pai G."/>
            <person name="Aken S.V."/>
            <person name="Utterback T."/>
            <person name="Reidmuller S."/>
            <person name="Feldblyum T."/>
            <person name="Hsiao J."/>
            <person name="Zismann V."/>
            <person name="Iobst S."/>
            <person name="de Vazeille A.R."/>
            <person name="Buell C.R."/>
            <person name="Ying K."/>
            <person name="Li Y."/>
            <person name="Lu T."/>
            <person name="Huang Y."/>
            <person name="Zhao Q."/>
            <person name="Feng Q."/>
            <person name="Zhang L."/>
            <person name="Zhu J."/>
            <person name="Weng Q."/>
            <person name="Mu J."/>
            <person name="Lu Y."/>
            <person name="Fan D."/>
            <person name="Liu Y."/>
            <person name="Guan J."/>
            <person name="Zhang Y."/>
            <person name="Yu S."/>
            <person name="Liu X."/>
            <person name="Zhang Y."/>
            <person name="Hong G."/>
            <person name="Han B."/>
            <person name="Choisne N."/>
            <person name="Demange N."/>
            <person name="Orjeda G."/>
            <person name="Samain S."/>
            <person name="Cattolico L."/>
            <person name="Pelletier E."/>
            <person name="Couloux A."/>
            <person name="Segurens B."/>
            <person name="Wincker P."/>
            <person name="D'Hont A."/>
            <person name="Scarpelli C."/>
            <person name="Weissenbach J."/>
            <person name="Salanoubat M."/>
            <person name="Quetier F."/>
            <person name="Yu Y."/>
            <person name="Kim H.R."/>
            <person name="Rambo T."/>
            <person name="Currie J."/>
            <person name="Collura K."/>
            <person name="Luo M."/>
            <person name="Yang T."/>
            <person name="Ammiraju J.S.S."/>
            <person name="Engler F."/>
            <person name="Soderlund C."/>
            <person name="Wing R.A."/>
            <person name="Palmer L.E."/>
            <person name="de la Bastide M."/>
            <person name="Spiegel L."/>
            <person name="Nascimento L."/>
            <person name="Zutavern T."/>
            <person name="O'Shaughnessy A."/>
            <person name="Dike S."/>
            <person name="Dedhia N."/>
            <person name="Preston R."/>
            <person name="Balija V."/>
            <person name="McCombie W.R."/>
            <person name="Chow T."/>
            <person name="Chen H."/>
            <person name="Chung M."/>
            <person name="Chen C."/>
            <person name="Shaw J."/>
            <person name="Wu H."/>
            <person name="Hsiao K."/>
            <person name="Chao Y."/>
            <person name="Chu M."/>
            <person name="Cheng C."/>
            <person name="Hour A."/>
            <person name="Lee P."/>
            <person name="Lin S."/>
            <person name="Lin Y."/>
            <person name="Liou J."/>
            <person name="Liu S."/>
            <person name="Hsing Y."/>
            <person name="Raghuvanshi S."/>
            <person name="Mohanty A."/>
            <person name="Bharti A.K."/>
            <person name="Gaur A."/>
            <person name="Gupta V."/>
            <person name="Kumar D."/>
            <person name="Ravi V."/>
            <person name="Vij S."/>
            <person name="Kapur A."/>
            <person name="Khurana P."/>
            <person name="Khurana P."/>
            <person name="Khurana J.P."/>
            <person name="Tyagi A.K."/>
            <person name="Gaikwad K."/>
            <person name="Singh A."/>
            <person name="Dalal V."/>
            <person name="Srivastava S."/>
            <person name="Dixit A."/>
            <person name="Pal A.K."/>
            <person name="Ghazi I.A."/>
            <person name="Yadav M."/>
            <person name="Pandit A."/>
            <person name="Bhargava A."/>
            <person name="Sureshbabu K."/>
            <person name="Batra K."/>
            <person name="Sharma T.R."/>
            <person name="Mohapatra T."/>
            <person name="Singh N.K."/>
            <person name="Messing J."/>
            <person name="Nelson A.B."/>
            <person name="Fuks G."/>
            <person name="Kavchok S."/>
            <person name="Keizer G."/>
            <person name="Linton E."/>
            <person name="Llaca V."/>
            <person name="Song R."/>
            <person name="Tanyolac B."/>
            <person name="Young S."/>
            <person name="Ho-Il K."/>
            <person name="Hahn J.H."/>
            <person name="Sangsakoo G."/>
            <person name="Vanavichit A."/>
            <person name="de Mattos Luiz.A.T."/>
            <person name="Zimmer P.D."/>
            <person name="Malone G."/>
            <person name="Dellagostin O."/>
            <person name="de Oliveira A.C."/>
            <person name="Bevan M."/>
            <person name="Bancroft I."/>
            <person name="Minx P."/>
            <person name="Cordum H."/>
            <person name="Wilson R."/>
            <person name="Cheng Z."/>
            <person name="Jin W."/>
            <person name="Jiang J."/>
            <person name="Leong S.A."/>
            <person name="Iwama H."/>
            <person name="Gojobori T."/>
            <person name="Itoh T."/>
            <person name="Niimura Y."/>
            <person name="Fujii Y."/>
            <person name="Habara T."/>
            <person name="Sakai H."/>
            <person name="Sato Y."/>
            <person name="Wilson G."/>
            <person name="Kumar K."/>
            <person name="McCouch S."/>
            <person name="Juretic N."/>
            <person name="Hoen D."/>
            <person name="Wright S."/>
            <person name="Bruskiewich R."/>
            <person name="Bureau T."/>
            <person name="Miyao A."/>
            <person name="Hirochika H."/>
            <person name="Nishikawa T."/>
            <person name="Kadowaki K."/>
            <person name="Sugiura M."/>
            <person name="Burr B."/>
            <person name="Sasaki T."/>
        </authorList>
    </citation>
    <scope>NUCLEOTIDE SEQUENCE [LARGE SCALE GENOMIC DNA]</scope>
    <source>
        <strain evidence="4">cv. Nipponbare</strain>
    </source>
</reference>
<evidence type="ECO:0000313" key="4">
    <source>
        <dbReference type="Proteomes" id="UP000000763"/>
    </source>
</evidence>
<feature type="compositionally biased region" description="Basic and acidic residues" evidence="1">
    <location>
        <begin position="30"/>
        <end position="45"/>
    </location>
</feature>
<reference evidence="4" key="2">
    <citation type="journal article" date="2008" name="Nucleic Acids Res.">
        <title>The rice annotation project database (RAP-DB): 2008 update.</title>
        <authorList>
            <consortium name="The rice annotation project (RAP)"/>
        </authorList>
    </citation>
    <scope>GENOME REANNOTATION</scope>
    <source>
        <strain evidence="4">cv. Nipponbare</strain>
    </source>
</reference>
<keyword evidence="2" id="KW-1133">Transmembrane helix</keyword>
<evidence type="ECO:0000256" key="2">
    <source>
        <dbReference type="SAM" id="Phobius"/>
    </source>
</evidence>
<name>Q6ZBE9_ORYSJ</name>
<feature type="transmembrane region" description="Helical" evidence="2">
    <location>
        <begin position="134"/>
        <end position="152"/>
    </location>
</feature>
<gene>
    <name evidence="3" type="primary">P0671F11.22</name>
</gene>
<dbReference type="Proteomes" id="UP000000763">
    <property type="component" value="Chromosome 8"/>
</dbReference>
<organism evidence="3 4">
    <name type="scientific">Oryza sativa subsp. japonica</name>
    <name type="common">Rice</name>
    <dbReference type="NCBI Taxonomy" id="39947"/>
    <lineage>
        <taxon>Eukaryota</taxon>
        <taxon>Viridiplantae</taxon>
        <taxon>Streptophyta</taxon>
        <taxon>Embryophyta</taxon>
        <taxon>Tracheophyta</taxon>
        <taxon>Spermatophyta</taxon>
        <taxon>Magnoliopsida</taxon>
        <taxon>Liliopsida</taxon>
        <taxon>Poales</taxon>
        <taxon>Poaceae</taxon>
        <taxon>BOP clade</taxon>
        <taxon>Oryzoideae</taxon>
        <taxon>Oryzeae</taxon>
        <taxon>Oryzinae</taxon>
        <taxon>Oryza</taxon>
        <taxon>Oryza sativa</taxon>
    </lineage>
</organism>
<evidence type="ECO:0000313" key="3">
    <source>
        <dbReference type="EMBL" id="BAD05353.1"/>
    </source>
</evidence>
<proteinExistence type="predicted"/>
<accession>Q6ZBE9</accession>
<sequence>MAPVASRGGSDGDDSGSSSRGGSGSLDGYTHGEPRRQAAAQERRRWVTGGGGGRRRCGQQREAASVAMAAPSPPWQRRAAASAACSGRSGGRPEAPSLRQIRREEGLWSRAASPSSAPPLNALVTLTPDVPPPAFVVGFMIIHGFIVGIKFMRSKIKFGIFLLFLVV</sequence>
<dbReference type="EMBL" id="AP004634">
    <property type="protein sequence ID" value="BAD05353.1"/>
    <property type="molecule type" value="Genomic_DNA"/>
</dbReference>
<keyword evidence="2" id="KW-0472">Membrane</keyword>
<evidence type="ECO:0000256" key="1">
    <source>
        <dbReference type="SAM" id="MobiDB-lite"/>
    </source>
</evidence>
<protein>
    <submittedName>
        <fullName evidence="3">Uncharacterized protein</fullName>
    </submittedName>
</protein>
<feature type="region of interest" description="Disordered" evidence="1">
    <location>
        <begin position="1"/>
        <end position="99"/>
    </location>
</feature>
<feature type="compositionally biased region" description="Low complexity" evidence="1">
    <location>
        <begin position="63"/>
        <end position="87"/>
    </location>
</feature>
<keyword evidence="2" id="KW-0812">Transmembrane</keyword>